<dbReference type="Proteomes" id="UP000007020">
    <property type="component" value="Segment"/>
</dbReference>
<feature type="domain" description="RNA ligase" evidence="1">
    <location>
        <begin position="315"/>
        <end position="475"/>
    </location>
</feature>
<organismHost>
    <name type="scientific">Lepidoptera</name>
    <name type="common">moths &amp; butterflies</name>
    <dbReference type="NCBI Taxonomy" id="7088"/>
</organismHost>
<accession>Q8B9F4</accession>
<name>Q8B9F4_NPVR1</name>
<dbReference type="Gene3D" id="3.30.470.30">
    <property type="entry name" value="DNA ligase/mRNA capping enzyme"/>
    <property type="match status" value="1"/>
</dbReference>
<dbReference type="EMBL" id="AY145471">
    <property type="protein sequence ID" value="AAN28025.1"/>
    <property type="molecule type" value="Genomic_DNA"/>
</dbReference>
<reference evidence="2 3" key="1">
    <citation type="journal article" date="1999" name="J. Gen. Virol.">
        <title>The nucleopolyhedroviruses of Rachiplusia ou and Anagrapha falcifera are isolates of the same virus.</title>
        <authorList>
            <person name="Harrison R.L."/>
            <person name="Bonning B.C."/>
        </authorList>
    </citation>
    <scope>NUCLEOTIDE SEQUENCE [LARGE SCALE GENOMIC DNA]</scope>
    <source>
        <strain evidence="3">R1</strain>
    </source>
</reference>
<evidence type="ECO:0000313" key="3">
    <source>
        <dbReference type="Proteomes" id="UP000007020"/>
    </source>
</evidence>
<organismHost>
    <name type="scientific">Ostrinia nubilalis</name>
    <name type="common">European corn borer</name>
    <name type="synonym">Pyralis nubilalis</name>
    <dbReference type="NCBI Taxonomy" id="29057"/>
</organismHost>
<dbReference type="Pfam" id="PF09414">
    <property type="entry name" value="RNA_ligase"/>
    <property type="match status" value="1"/>
</dbReference>
<evidence type="ECO:0000259" key="1">
    <source>
        <dbReference type="Pfam" id="PF09414"/>
    </source>
</evidence>
<dbReference type="SUPFAM" id="SSF56091">
    <property type="entry name" value="DNA ligase/mRNA capping enzyme, catalytic domain"/>
    <property type="match status" value="1"/>
</dbReference>
<organism evidence="2 3">
    <name type="scientific">Rachiplusia ou multiple nucleopolyhedrovirus (strain R1)</name>
    <name type="common">RoMNPV</name>
    <dbReference type="NCBI Taxonomy" id="654904"/>
    <lineage>
        <taxon>Viruses</taxon>
        <taxon>Viruses incertae sedis</taxon>
        <taxon>Naldaviricetes</taxon>
        <taxon>Lefavirales</taxon>
        <taxon>Baculoviridae</taxon>
        <taxon>Alphabaculovirus</taxon>
        <taxon>Alphabaculovirus raous</taxon>
    </lineage>
</organism>
<reference evidence="2 3" key="2">
    <citation type="journal article" date="2003" name="J. Gen. Virol.">
        <title>Comparative analysis of the genomes of Rachiplusia ou and Autographa californica multiple nucleopolyhedroviruses.</title>
        <authorList>
            <person name="Harrison R.L."/>
            <person name="Bonning B.C."/>
        </authorList>
    </citation>
    <scope>NUCLEOTIDE SEQUENCE [LARGE SCALE GENOMIC DNA]</scope>
    <source>
        <strain evidence="3">R1</strain>
    </source>
</reference>
<keyword evidence="3" id="KW-1185">Reference proteome</keyword>
<dbReference type="InterPro" id="IPR021122">
    <property type="entry name" value="RNA_ligase_dom_REL/Rnl2"/>
</dbReference>
<proteinExistence type="predicted"/>
<sequence length="572" mass="67608">MNILRYIRLDTGTISNIANMVYICIDTGSHAKGYAVESSDTDYHIYTKCDRETFEKFIDNKELLKNRHAKDESGNDVKYVDLYTGLIGILTGKSPELGMFSKREDFKDKYGIKNSQLYEFVTKLMTVSMVKIINILMRYKILNNAKGLLQLMFNYVYVEYYLDYKRAPKSTKILNMLFNVGDEIKITMDKNNQLVVNELHVLDLNKNNGGYKINETLTLFVKNVKLLKLYVKLMQRGEYQQEWTEYFQQWKKQLQDRLQHVPEAPERSDIRHNIVMYALNERGPVMPEDENKIVYQIYPSVSHLDQGKKGTLADKEIIVQEKLDGCNFRIICNQNKITYGSRNTYRPDGNFMNYYRIRKDLETCMRSLRARFNDGFIVYGELVGWKDDAKTTPINVIDYVDQKESLKYYAYEIQLYGGQFVPFVEAQELLTNAGFNTIPCHKYLYNDFVEKLNFKSLMFPQSQLEGFIIRSGNLIYKLKFDYKDLNKLKIEKGPFEWLTCDYIKNNCDAIDKSDMMKILIFCYNMCEVKNDNEKFLFNKVFNLFRQHFNLNHNDYKNLYKQYVNMCKCTKCE</sequence>
<protein>
    <recommendedName>
        <fullName evidence="1">RNA ligase domain-containing protein</fullName>
    </recommendedName>
</protein>
<organismHost>
    <name type="scientific">Helicoverpa zea</name>
    <name type="common">Corn earworm moth</name>
    <name type="synonym">Heliothis zea</name>
    <dbReference type="NCBI Taxonomy" id="7113"/>
</organismHost>
<evidence type="ECO:0000313" key="2">
    <source>
        <dbReference type="EMBL" id="AAN28025.1"/>
    </source>
</evidence>